<protein>
    <submittedName>
        <fullName evidence="1">Uncharacterized protein</fullName>
    </submittedName>
</protein>
<evidence type="ECO:0000313" key="2">
    <source>
        <dbReference type="Proteomes" id="UP001469553"/>
    </source>
</evidence>
<comment type="caution">
    <text evidence="1">The sequence shown here is derived from an EMBL/GenBank/DDBJ whole genome shotgun (WGS) entry which is preliminary data.</text>
</comment>
<reference evidence="1 2" key="1">
    <citation type="submission" date="2021-06" db="EMBL/GenBank/DDBJ databases">
        <authorList>
            <person name="Palmer J.M."/>
        </authorList>
    </citation>
    <scope>NUCLEOTIDE SEQUENCE [LARGE SCALE GENOMIC DNA]</scope>
    <source>
        <strain evidence="1 2">AS_MEX2019</strain>
        <tissue evidence="1">Muscle</tissue>
    </source>
</reference>
<gene>
    <name evidence="1" type="ORF">AMECASPLE_037403</name>
</gene>
<evidence type="ECO:0000313" key="1">
    <source>
        <dbReference type="EMBL" id="MEQ2293818.1"/>
    </source>
</evidence>
<dbReference type="EMBL" id="JAHRIP010034532">
    <property type="protein sequence ID" value="MEQ2293818.1"/>
    <property type="molecule type" value="Genomic_DNA"/>
</dbReference>
<keyword evidence="2" id="KW-1185">Reference proteome</keyword>
<accession>A0ABV0YJ21</accession>
<organism evidence="1 2">
    <name type="scientific">Ameca splendens</name>
    <dbReference type="NCBI Taxonomy" id="208324"/>
    <lineage>
        <taxon>Eukaryota</taxon>
        <taxon>Metazoa</taxon>
        <taxon>Chordata</taxon>
        <taxon>Craniata</taxon>
        <taxon>Vertebrata</taxon>
        <taxon>Euteleostomi</taxon>
        <taxon>Actinopterygii</taxon>
        <taxon>Neopterygii</taxon>
        <taxon>Teleostei</taxon>
        <taxon>Neoteleostei</taxon>
        <taxon>Acanthomorphata</taxon>
        <taxon>Ovalentaria</taxon>
        <taxon>Atherinomorphae</taxon>
        <taxon>Cyprinodontiformes</taxon>
        <taxon>Goodeidae</taxon>
        <taxon>Ameca</taxon>
    </lineage>
</organism>
<proteinExistence type="predicted"/>
<name>A0ABV0YJ21_9TELE</name>
<dbReference type="Proteomes" id="UP001469553">
    <property type="component" value="Unassembled WGS sequence"/>
</dbReference>
<sequence length="114" mass="13416">MLEWPQTRSNCKHLQTYVSKTLIDRTTSQILYFSTYISDNRYFIQHVAITPSIQTPQCLTESILPEHTRHEDSLCNFSHVRLLTDKFKLQNNTEIISRAITRTDKDIIPLHLNQ</sequence>